<dbReference type="EMBL" id="PGOL01001503">
    <property type="protein sequence ID" value="PKI57602.1"/>
    <property type="molecule type" value="Genomic_DNA"/>
</dbReference>
<dbReference type="EMBL" id="MTKT01004810">
    <property type="protein sequence ID" value="OWM69697.1"/>
    <property type="molecule type" value="Genomic_DNA"/>
</dbReference>
<comment type="caution">
    <text evidence="1">The sequence shown here is derived from an EMBL/GenBank/DDBJ whole genome shotgun (WGS) entry which is preliminary data.</text>
</comment>
<evidence type="ECO:0000313" key="3">
    <source>
        <dbReference type="Proteomes" id="UP000197138"/>
    </source>
</evidence>
<reference evidence="2 4" key="3">
    <citation type="submission" date="2017-11" db="EMBL/GenBank/DDBJ databases">
        <title>De-novo sequencing of pomegranate (Punica granatum L.) genome.</title>
        <authorList>
            <person name="Akparov Z."/>
            <person name="Amiraslanov A."/>
            <person name="Hajiyeva S."/>
            <person name="Abbasov M."/>
            <person name="Kaur K."/>
            <person name="Hamwieh A."/>
            <person name="Solovyev V."/>
            <person name="Salamov A."/>
            <person name="Braich B."/>
            <person name="Kosarev P."/>
            <person name="Mahmoud A."/>
            <person name="Hajiyev E."/>
            <person name="Babayeva S."/>
            <person name="Izzatullayeva V."/>
            <person name="Mammadov A."/>
            <person name="Mammadov A."/>
            <person name="Sharifova S."/>
            <person name="Ojaghi J."/>
            <person name="Eynullazada K."/>
            <person name="Bayramov B."/>
            <person name="Abdulazimova A."/>
            <person name="Shahmuradov I."/>
        </authorList>
    </citation>
    <scope>NUCLEOTIDE SEQUENCE [LARGE SCALE GENOMIC DNA]</scope>
    <source>
        <strain evidence="2">AG2017</strain>
        <strain evidence="4">cv. AG2017</strain>
        <tissue evidence="2">Leaf</tissue>
    </source>
</reference>
<dbReference type="Proteomes" id="UP000197138">
    <property type="component" value="Unassembled WGS sequence"/>
</dbReference>
<evidence type="ECO:0000313" key="2">
    <source>
        <dbReference type="EMBL" id="PKI57602.1"/>
    </source>
</evidence>
<reference evidence="3" key="1">
    <citation type="journal article" date="2017" name="Plant J.">
        <title>The pomegranate (Punica granatum L.) genome and the genomics of punicalagin biosynthesis.</title>
        <authorList>
            <person name="Qin G."/>
            <person name="Xu C."/>
            <person name="Ming R."/>
            <person name="Tang H."/>
            <person name="Guyot R."/>
            <person name="Kramer E.M."/>
            <person name="Hu Y."/>
            <person name="Yi X."/>
            <person name="Qi Y."/>
            <person name="Xu X."/>
            <person name="Gao Z."/>
            <person name="Pan H."/>
            <person name="Jian J."/>
            <person name="Tian Y."/>
            <person name="Yue Z."/>
            <person name="Xu Y."/>
        </authorList>
    </citation>
    <scope>NUCLEOTIDE SEQUENCE [LARGE SCALE GENOMIC DNA]</scope>
    <source>
        <strain evidence="3">cv. Dabenzi</strain>
    </source>
</reference>
<evidence type="ECO:0000313" key="4">
    <source>
        <dbReference type="Proteomes" id="UP000233551"/>
    </source>
</evidence>
<reference evidence="1" key="2">
    <citation type="submission" date="2017-06" db="EMBL/GenBank/DDBJ databases">
        <title>The pomegranate genome and the genomics of punicalagin biosynthesis.</title>
        <authorList>
            <person name="Xu C."/>
        </authorList>
    </citation>
    <scope>NUCLEOTIDE SEQUENCE [LARGE SCALE GENOMIC DNA]</scope>
    <source>
        <tissue evidence="1">Fresh leaf</tissue>
    </source>
</reference>
<dbReference type="Proteomes" id="UP000233551">
    <property type="component" value="Unassembled WGS sequence"/>
</dbReference>
<gene>
    <name evidence="1" type="ORF">CDL15_Pgr025546</name>
    <name evidence="2" type="ORF">CRG98_021930</name>
</gene>
<evidence type="ECO:0000313" key="1">
    <source>
        <dbReference type="EMBL" id="OWM69697.1"/>
    </source>
</evidence>
<dbReference type="AlphaFoldDB" id="A0A218W9Y7"/>
<organism evidence="1 3">
    <name type="scientific">Punica granatum</name>
    <name type="common">Pomegranate</name>
    <dbReference type="NCBI Taxonomy" id="22663"/>
    <lineage>
        <taxon>Eukaryota</taxon>
        <taxon>Viridiplantae</taxon>
        <taxon>Streptophyta</taxon>
        <taxon>Embryophyta</taxon>
        <taxon>Tracheophyta</taxon>
        <taxon>Spermatophyta</taxon>
        <taxon>Magnoliopsida</taxon>
        <taxon>eudicotyledons</taxon>
        <taxon>Gunneridae</taxon>
        <taxon>Pentapetalae</taxon>
        <taxon>rosids</taxon>
        <taxon>malvids</taxon>
        <taxon>Myrtales</taxon>
        <taxon>Lythraceae</taxon>
        <taxon>Punica</taxon>
    </lineage>
</organism>
<keyword evidence="4" id="KW-1185">Reference proteome</keyword>
<sequence>MTVMQTSRSSHKCFRLSSATTSVLGKRCRHDGAKEELEAVEGPERKKQKWLVVRGLRSLSGLEKRKQDVVVRTLKKRNKPSGMGAGQSILTRPLCESSEEAVASKSEDAARDVVVISPSNNEVTSSTRVGGCISEEEFKSTCANWRRLKLQRQRDKARRKIESMTCTAGFQDNLDTMREFEKLTGIKSQWMTTLYAH</sequence>
<accession>A0A218W9Y7</accession>
<protein>
    <submittedName>
        <fullName evidence="1">Uncharacterized protein</fullName>
    </submittedName>
</protein>
<name>A0A218W9Y7_PUNGR</name>
<proteinExistence type="predicted"/>